<dbReference type="Proteomes" id="UP001596411">
    <property type="component" value="Unassembled WGS sequence"/>
</dbReference>
<evidence type="ECO:0000313" key="7">
    <source>
        <dbReference type="EMBL" id="MFC7090626.1"/>
    </source>
</evidence>
<evidence type="ECO:0000256" key="4">
    <source>
        <dbReference type="ARBA" id="ARBA00023136"/>
    </source>
</evidence>
<accession>A0ABW2F2B8</accession>
<dbReference type="Pfam" id="PF06803">
    <property type="entry name" value="DUF1232"/>
    <property type="match status" value="1"/>
</dbReference>
<name>A0ABW2F2B8_9GAMM</name>
<comment type="caution">
    <text evidence="7">The sequence shown here is derived from an EMBL/GenBank/DDBJ whole genome shotgun (WGS) entry which is preliminary data.</text>
</comment>
<comment type="subcellular location">
    <subcellularLocation>
        <location evidence="1">Endomembrane system</location>
        <topology evidence="1">Multi-pass membrane protein</topology>
    </subcellularLocation>
</comment>
<proteinExistence type="predicted"/>
<organism evidence="7 8">
    <name type="scientific">Halomonas salifodinae</name>
    <dbReference type="NCBI Taxonomy" id="438745"/>
    <lineage>
        <taxon>Bacteria</taxon>
        <taxon>Pseudomonadati</taxon>
        <taxon>Pseudomonadota</taxon>
        <taxon>Gammaproteobacteria</taxon>
        <taxon>Oceanospirillales</taxon>
        <taxon>Halomonadaceae</taxon>
        <taxon>Halomonas</taxon>
    </lineage>
</organism>
<keyword evidence="4 5" id="KW-0472">Membrane</keyword>
<evidence type="ECO:0000256" key="3">
    <source>
        <dbReference type="ARBA" id="ARBA00022989"/>
    </source>
</evidence>
<protein>
    <submittedName>
        <fullName evidence="7">YkvA family protein</fullName>
    </submittedName>
</protein>
<evidence type="ECO:0000313" key="8">
    <source>
        <dbReference type="Proteomes" id="UP001596411"/>
    </source>
</evidence>
<keyword evidence="2 5" id="KW-0812">Transmembrane</keyword>
<feature type="domain" description="DUF1232" evidence="6">
    <location>
        <begin position="46"/>
        <end position="79"/>
    </location>
</feature>
<evidence type="ECO:0000256" key="1">
    <source>
        <dbReference type="ARBA" id="ARBA00004127"/>
    </source>
</evidence>
<keyword evidence="3 5" id="KW-1133">Transmembrane helix</keyword>
<evidence type="ECO:0000256" key="2">
    <source>
        <dbReference type="ARBA" id="ARBA00022692"/>
    </source>
</evidence>
<reference evidence="8" key="1">
    <citation type="journal article" date="2019" name="Int. J. Syst. Evol. Microbiol.">
        <title>The Global Catalogue of Microorganisms (GCM) 10K type strain sequencing project: providing services to taxonomists for standard genome sequencing and annotation.</title>
        <authorList>
            <consortium name="The Broad Institute Genomics Platform"/>
            <consortium name="The Broad Institute Genome Sequencing Center for Infectious Disease"/>
            <person name="Wu L."/>
            <person name="Ma J."/>
        </authorList>
    </citation>
    <scope>NUCLEOTIDE SEQUENCE [LARGE SCALE GENOMIC DNA]</scope>
    <source>
        <strain evidence="8">CGMCC 1.13666</strain>
    </source>
</reference>
<evidence type="ECO:0000256" key="5">
    <source>
        <dbReference type="SAM" id="Phobius"/>
    </source>
</evidence>
<dbReference type="EMBL" id="JBHSZP010000028">
    <property type="protein sequence ID" value="MFC7090626.1"/>
    <property type="molecule type" value="Genomic_DNA"/>
</dbReference>
<dbReference type="InterPro" id="IPR010652">
    <property type="entry name" value="DUF1232"/>
</dbReference>
<keyword evidence="8" id="KW-1185">Reference proteome</keyword>
<sequence>MIRSTRRLSRLARLKRLGMAPLHWCRLCWDVLGGRYRPVPWRALGLGALALGYLLLPFDLVPDFLLALGLIDDLVIVGWLMARIEPELGAYRRWRHEAAARRGGDEP</sequence>
<gene>
    <name evidence="7" type="ORF">ACFQH5_13795</name>
</gene>
<dbReference type="RefSeq" id="WP_346063478.1">
    <property type="nucleotide sequence ID" value="NZ_BAAADR010000017.1"/>
</dbReference>
<evidence type="ECO:0000259" key="6">
    <source>
        <dbReference type="Pfam" id="PF06803"/>
    </source>
</evidence>
<feature type="transmembrane region" description="Helical" evidence="5">
    <location>
        <begin position="39"/>
        <end position="58"/>
    </location>
</feature>